<feature type="compositionally biased region" description="Basic and acidic residues" evidence="4">
    <location>
        <begin position="192"/>
        <end position="210"/>
    </location>
</feature>
<dbReference type="NCBIfam" id="TIGR01543">
    <property type="entry name" value="proheadase_HK97"/>
    <property type="match status" value="1"/>
</dbReference>
<dbReference type="AlphaFoldDB" id="A0A432VA85"/>
<gene>
    <name evidence="6" type="ORF">EET67_05145</name>
</gene>
<dbReference type="GO" id="GO:0008233">
    <property type="term" value="F:peptidase activity"/>
    <property type="evidence" value="ECO:0007669"/>
    <property type="project" value="UniProtKB-KW"/>
</dbReference>
<dbReference type="Proteomes" id="UP000281647">
    <property type="component" value="Unassembled WGS sequence"/>
</dbReference>
<feature type="compositionally biased region" description="Basic and acidic residues" evidence="4">
    <location>
        <begin position="170"/>
        <end position="186"/>
    </location>
</feature>
<keyword evidence="2 6" id="KW-0645">Protease</keyword>
<dbReference type="RefSeq" id="WP_128624528.1">
    <property type="nucleotide sequence ID" value="NZ_ML133508.1"/>
</dbReference>
<evidence type="ECO:0000256" key="1">
    <source>
        <dbReference type="ARBA" id="ARBA00022612"/>
    </source>
</evidence>
<reference evidence="6 7" key="1">
    <citation type="submission" date="2018-11" db="EMBL/GenBank/DDBJ databases">
        <title>Pseudaminobacter arsenicus sp. nov., an arsenic-resistant bacterium isolated from arsenic-rich aquifers.</title>
        <authorList>
            <person name="Mu Y."/>
        </authorList>
    </citation>
    <scope>NUCLEOTIDE SEQUENCE [LARGE SCALE GENOMIC DNA]</scope>
    <source>
        <strain evidence="6 7">CB3</strain>
    </source>
</reference>
<keyword evidence="3" id="KW-0378">Hydrolase</keyword>
<dbReference type="InterPro" id="IPR006433">
    <property type="entry name" value="Prohead_protease"/>
</dbReference>
<feature type="domain" description="Prohead serine protease" evidence="5">
    <location>
        <begin position="13"/>
        <end position="162"/>
    </location>
</feature>
<name>A0A432VA85_9HYPH</name>
<evidence type="ECO:0000259" key="5">
    <source>
        <dbReference type="Pfam" id="PF04586"/>
    </source>
</evidence>
<sequence length="210" mass="23340">MTDIERRGGIPAEIRADEDGIKVSGYAAVFGEITDIGGYFREVIERGAFVEAIGRDDVVFVINHDGLPLARTRSGTLRLSEDEHGLHMETVLDPEDPDVKSIVGKMKRGDLDKMSFAFRADVQEWDDAQDPPLRTIKKASLYDVSIVTTPAYDGTSIGLRSLESARAEAEKAREAAQRKKENDLAAKRRIAERRATTEQRIRGIRQDATP</sequence>
<dbReference type="GO" id="GO:0006508">
    <property type="term" value="P:proteolysis"/>
    <property type="evidence" value="ECO:0007669"/>
    <property type="project" value="UniProtKB-KW"/>
</dbReference>
<dbReference type="OrthoDB" id="64791at2"/>
<accession>A0A432VA85</accession>
<evidence type="ECO:0000256" key="2">
    <source>
        <dbReference type="ARBA" id="ARBA00022670"/>
    </source>
</evidence>
<evidence type="ECO:0000313" key="7">
    <source>
        <dbReference type="Proteomes" id="UP000281647"/>
    </source>
</evidence>
<organism evidence="6 7">
    <name type="scientific">Borborobacter arsenicus</name>
    <dbReference type="NCBI Taxonomy" id="1851146"/>
    <lineage>
        <taxon>Bacteria</taxon>
        <taxon>Pseudomonadati</taxon>
        <taxon>Pseudomonadota</taxon>
        <taxon>Alphaproteobacteria</taxon>
        <taxon>Hyphomicrobiales</taxon>
        <taxon>Phyllobacteriaceae</taxon>
        <taxon>Borborobacter</taxon>
    </lineage>
</organism>
<dbReference type="EMBL" id="RKST01000003">
    <property type="protein sequence ID" value="RUM99026.1"/>
    <property type="molecule type" value="Genomic_DNA"/>
</dbReference>
<feature type="region of interest" description="Disordered" evidence="4">
    <location>
        <begin position="170"/>
        <end position="210"/>
    </location>
</feature>
<dbReference type="InterPro" id="IPR054613">
    <property type="entry name" value="Peptidase_S78_dom"/>
</dbReference>
<protein>
    <submittedName>
        <fullName evidence="6">HK97 family phage prohead protease</fullName>
    </submittedName>
</protein>
<keyword evidence="7" id="KW-1185">Reference proteome</keyword>
<evidence type="ECO:0000256" key="4">
    <source>
        <dbReference type="SAM" id="MobiDB-lite"/>
    </source>
</evidence>
<evidence type="ECO:0000256" key="3">
    <source>
        <dbReference type="ARBA" id="ARBA00022801"/>
    </source>
</evidence>
<dbReference type="Pfam" id="PF04586">
    <property type="entry name" value="Peptidase_S78"/>
    <property type="match status" value="1"/>
</dbReference>
<evidence type="ECO:0000313" key="6">
    <source>
        <dbReference type="EMBL" id="RUM99026.1"/>
    </source>
</evidence>
<proteinExistence type="predicted"/>
<keyword evidence="1" id="KW-1188">Viral release from host cell</keyword>
<comment type="caution">
    <text evidence="6">The sequence shown here is derived from an EMBL/GenBank/DDBJ whole genome shotgun (WGS) entry which is preliminary data.</text>
</comment>